<dbReference type="InterPro" id="IPR000700">
    <property type="entry name" value="PAS-assoc_C"/>
</dbReference>
<feature type="domain" description="PAC" evidence="2">
    <location>
        <begin position="177"/>
        <end position="234"/>
    </location>
</feature>
<dbReference type="Pfam" id="PF08448">
    <property type="entry name" value="PAS_4"/>
    <property type="match status" value="2"/>
</dbReference>
<dbReference type="InterPro" id="IPR000014">
    <property type="entry name" value="PAS"/>
</dbReference>
<dbReference type="PROSITE" id="PS50883">
    <property type="entry name" value="EAL"/>
    <property type="match status" value="1"/>
</dbReference>
<dbReference type="PROSITE" id="PS50887">
    <property type="entry name" value="GGDEF"/>
    <property type="match status" value="1"/>
</dbReference>
<proteinExistence type="predicted"/>
<dbReference type="InterPro" id="IPR043128">
    <property type="entry name" value="Rev_trsase/Diguanyl_cyclase"/>
</dbReference>
<dbReference type="SMART" id="SM00086">
    <property type="entry name" value="PAC"/>
    <property type="match status" value="3"/>
</dbReference>
<dbReference type="PANTHER" id="PTHR44757:SF2">
    <property type="entry name" value="BIOFILM ARCHITECTURE MAINTENANCE PROTEIN MBAA"/>
    <property type="match status" value="1"/>
</dbReference>
<dbReference type="NCBIfam" id="TIGR00254">
    <property type="entry name" value="GGDEF"/>
    <property type="match status" value="1"/>
</dbReference>
<feature type="domain" description="PAS" evidence="1">
    <location>
        <begin position="141"/>
        <end position="179"/>
    </location>
</feature>
<dbReference type="SUPFAM" id="SSF141868">
    <property type="entry name" value="EAL domain-like"/>
    <property type="match status" value="1"/>
</dbReference>
<feature type="domain" description="PAS" evidence="1">
    <location>
        <begin position="1"/>
        <end position="70"/>
    </location>
</feature>
<dbReference type="Pfam" id="PF08447">
    <property type="entry name" value="PAS_3"/>
    <property type="match status" value="1"/>
</dbReference>
<dbReference type="AlphaFoldDB" id="G2E074"/>
<dbReference type="InterPro" id="IPR013655">
    <property type="entry name" value="PAS_fold_3"/>
</dbReference>
<dbReference type="Pfam" id="PF13426">
    <property type="entry name" value="PAS_9"/>
    <property type="match status" value="1"/>
</dbReference>
<dbReference type="CDD" id="cd01949">
    <property type="entry name" value="GGDEF"/>
    <property type="match status" value="1"/>
</dbReference>
<sequence length="919" mass="102309">MGALILDHQLSVLEANAALLDLLGHTREQVSGTTFEELLLTPIDDALNPLLSDDATQRLELDVRFILQRGGTLFASISVSRIPDATEGYLRLLAIILRHATDQTGATPATATDEALSLVRAARWELELATRRIHAPQTWWDLWGFSADETIDHDDVIQRILPADRDQVRAAVRHARETSEPVLIRFRVPDANGEIRWFESTGQMNTNEVPSAGRMHGVVMDVTERCKVEQELARYADIVSSSPDRIAYVDRGCRLLAANTPFLRAAHRLQAPNNIGYPFKDVCGDGPLTALLYRSLGRCLDRQDIVVEDIREIGRNGQPRDAEVRLFPHLDGQGAVAGIVINIRDVTQLRGSELRLRQSAAVYASTSEGVVITDMDGTIVSVNSAFSQITGYTAAEVVGNKPNLLNSNWHPKRFFVRMWRQLLRTGFWQGEIWNRRKDGEIYWQKLTIRSIQDSRNRVVNFVGVFAESTASLGAAPRRAEHLIHYDALTKLPNRLLFESRLDHALDLGLHKGALVATLLVDLDRFSHINSSLGHHIGDELLRAIAFRLRETVRPSDTLARLRADQFALIIEDIADPKEVEEIARRLQSTLGATIWVNGHEMFVTVSIGIAFNTGSDIERQTIVARAESALRLVKRQGRNGFRIATSGPTEPINDQQGMVELMRNGLRKNEFKVLYRVGQHLLNKDCSAVQARLHWAQRELGLIPPERFPLLTNDSGLLLELGQLTLHTACEQLQAWLSRGLPLESMLIGISEAQLVRGDLVKTLTLLTKQHPLIAHRLELEFSESLLVKHREQIAEVFSGVNRLGILTSLSEVGAGWTAPAVLQRLPIRTLGIHADFVECLSESVHDQAVVQAVINMAQALNLTTRADGVRSDKQFNLLSNMGCNQALGDLCGEPLCAAEIQALLDPNRAPSRSRTYES</sequence>
<evidence type="ECO:0000259" key="2">
    <source>
        <dbReference type="PROSITE" id="PS50113"/>
    </source>
</evidence>
<feature type="domain" description="GGDEF" evidence="4">
    <location>
        <begin position="513"/>
        <end position="646"/>
    </location>
</feature>
<evidence type="ECO:0000259" key="4">
    <source>
        <dbReference type="PROSITE" id="PS50887"/>
    </source>
</evidence>
<dbReference type="STRING" id="765913.ThidrDRAFT_1687"/>
<dbReference type="Pfam" id="PF00990">
    <property type="entry name" value="GGDEF"/>
    <property type="match status" value="1"/>
</dbReference>
<dbReference type="InterPro" id="IPR052155">
    <property type="entry name" value="Biofilm_reg_signaling"/>
</dbReference>
<dbReference type="Proteomes" id="UP000004200">
    <property type="component" value="Unassembled WGS sequence"/>
</dbReference>
<dbReference type="CDD" id="cd01948">
    <property type="entry name" value="EAL"/>
    <property type="match status" value="1"/>
</dbReference>
<feature type="domain" description="EAL" evidence="3">
    <location>
        <begin position="655"/>
        <end position="909"/>
    </location>
</feature>
<feature type="domain" description="PAS" evidence="1">
    <location>
        <begin position="352"/>
        <end position="412"/>
    </location>
</feature>
<reference evidence="5 6" key="1">
    <citation type="submission" date="2011-06" db="EMBL/GenBank/DDBJ databases">
        <title>The draft genome of Thiorhodococcus drewsii AZ1.</title>
        <authorList>
            <consortium name="US DOE Joint Genome Institute (JGI-PGF)"/>
            <person name="Lucas S."/>
            <person name="Han J."/>
            <person name="Lapidus A."/>
            <person name="Cheng J.-F."/>
            <person name="Goodwin L."/>
            <person name="Pitluck S."/>
            <person name="Peters L."/>
            <person name="Land M.L."/>
            <person name="Hauser L."/>
            <person name="Vogl K."/>
            <person name="Liu Z."/>
            <person name="Imhoff J."/>
            <person name="Thiel V."/>
            <person name="Frigaard N.-U."/>
            <person name="Bryant D.A."/>
            <person name="Woyke T.J."/>
        </authorList>
    </citation>
    <scope>NUCLEOTIDE SEQUENCE [LARGE SCALE GENOMIC DNA]</scope>
    <source>
        <strain evidence="5 6">AZ1</strain>
    </source>
</reference>
<evidence type="ECO:0000259" key="3">
    <source>
        <dbReference type="PROSITE" id="PS50883"/>
    </source>
</evidence>
<dbReference type="PROSITE" id="PS50112">
    <property type="entry name" value="PAS"/>
    <property type="match status" value="3"/>
</dbReference>
<dbReference type="SMART" id="SM00091">
    <property type="entry name" value="PAS"/>
    <property type="match status" value="4"/>
</dbReference>
<dbReference type="eggNOG" id="COG5001">
    <property type="taxonomic scope" value="Bacteria"/>
</dbReference>
<dbReference type="InterPro" id="IPR001610">
    <property type="entry name" value="PAC"/>
</dbReference>
<dbReference type="InterPro" id="IPR035919">
    <property type="entry name" value="EAL_sf"/>
</dbReference>
<dbReference type="InterPro" id="IPR001633">
    <property type="entry name" value="EAL_dom"/>
</dbReference>
<evidence type="ECO:0000259" key="1">
    <source>
        <dbReference type="PROSITE" id="PS50112"/>
    </source>
</evidence>
<gene>
    <name evidence="5" type="ORF">ThidrDRAFT_1687</name>
</gene>
<name>G2E074_9GAMM</name>
<accession>G2E074</accession>
<dbReference type="Gene3D" id="3.20.20.450">
    <property type="entry name" value="EAL domain"/>
    <property type="match status" value="1"/>
</dbReference>
<dbReference type="SUPFAM" id="SSF55785">
    <property type="entry name" value="PYP-like sensor domain (PAS domain)"/>
    <property type="match status" value="4"/>
</dbReference>
<dbReference type="SMART" id="SM00052">
    <property type="entry name" value="EAL"/>
    <property type="match status" value="1"/>
</dbReference>
<keyword evidence="6" id="KW-1185">Reference proteome</keyword>
<dbReference type="SMART" id="SM00267">
    <property type="entry name" value="GGDEF"/>
    <property type="match status" value="1"/>
</dbReference>
<dbReference type="InterPro" id="IPR029787">
    <property type="entry name" value="Nucleotide_cyclase"/>
</dbReference>
<dbReference type="PANTHER" id="PTHR44757">
    <property type="entry name" value="DIGUANYLATE CYCLASE DGCP"/>
    <property type="match status" value="1"/>
</dbReference>
<dbReference type="InterPro" id="IPR000160">
    <property type="entry name" value="GGDEF_dom"/>
</dbReference>
<dbReference type="Gene3D" id="3.30.70.270">
    <property type="match status" value="1"/>
</dbReference>
<dbReference type="InterPro" id="IPR013656">
    <property type="entry name" value="PAS_4"/>
</dbReference>
<comment type="caution">
    <text evidence="5">The sequence shown here is derived from an EMBL/GenBank/DDBJ whole genome shotgun (WGS) entry which is preliminary data.</text>
</comment>
<dbReference type="Pfam" id="PF00563">
    <property type="entry name" value="EAL"/>
    <property type="match status" value="1"/>
</dbReference>
<protein>
    <submittedName>
        <fullName evidence="5">Diguanylate cyclase/phosphodiesterase with PAS/PAC sensor(S)</fullName>
    </submittedName>
</protein>
<dbReference type="PATRIC" id="fig|765913.3.peg.1711"/>
<dbReference type="InterPro" id="IPR035965">
    <property type="entry name" value="PAS-like_dom_sf"/>
</dbReference>
<dbReference type="CDD" id="cd00130">
    <property type="entry name" value="PAS"/>
    <property type="match status" value="3"/>
</dbReference>
<dbReference type="EMBL" id="AFWT01000010">
    <property type="protein sequence ID" value="EGV31802.1"/>
    <property type="molecule type" value="Genomic_DNA"/>
</dbReference>
<dbReference type="SUPFAM" id="SSF55073">
    <property type="entry name" value="Nucleotide cyclase"/>
    <property type="match status" value="1"/>
</dbReference>
<organism evidence="5 6">
    <name type="scientific">Thiorhodococcus drewsii AZ1</name>
    <dbReference type="NCBI Taxonomy" id="765913"/>
    <lineage>
        <taxon>Bacteria</taxon>
        <taxon>Pseudomonadati</taxon>
        <taxon>Pseudomonadota</taxon>
        <taxon>Gammaproteobacteria</taxon>
        <taxon>Chromatiales</taxon>
        <taxon>Chromatiaceae</taxon>
        <taxon>Thiorhodococcus</taxon>
    </lineage>
</organism>
<dbReference type="NCBIfam" id="TIGR00229">
    <property type="entry name" value="sensory_box"/>
    <property type="match status" value="2"/>
</dbReference>
<dbReference type="Gene3D" id="3.30.450.20">
    <property type="entry name" value="PAS domain"/>
    <property type="match status" value="4"/>
</dbReference>
<evidence type="ECO:0000313" key="6">
    <source>
        <dbReference type="Proteomes" id="UP000004200"/>
    </source>
</evidence>
<feature type="domain" description="PAC" evidence="2">
    <location>
        <begin position="306"/>
        <end position="358"/>
    </location>
</feature>
<evidence type="ECO:0000313" key="5">
    <source>
        <dbReference type="EMBL" id="EGV31802.1"/>
    </source>
</evidence>
<dbReference type="PROSITE" id="PS50113">
    <property type="entry name" value="PAC"/>
    <property type="match status" value="2"/>
</dbReference>